<gene>
    <name evidence="2" type="ORF">HKD31_11355</name>
</gene>
<proteinExistence type="predicted"/>
<dbReference type="Proteomes" id="UP000644588">
    <property type="component" value="Unassembled WGS sequence"/>
</dbReference>
<reference evidence="2" key="1">
    <citation type="submission" date="2020-04" db="EMBL/GenBank/DDBJ databases">
        <authorList>
            <person name="Sombolestani A."/>
        </authorList>
    </citation>
    <scope>NUCLEOTIDE SEQUENCE</scope>
    <source>
        <strain evidence="2">R-71646</strain>
    </source>
</reference>
<evidence type="ECO:0000313" key="2">
    <source>
        <dbReference type="EMBL" id="MBF0883336.1"/>
    </source>
</evidence>
<name>A0ABR9YNF9_9PROT</name>
<protein>
    <submittedName>
        <fullName evidence="2">Rha family transcriptional regulator</fullName>
    </submittedName>
</protein>
<evidence type="ECO:0000313" key="3">
    <source>
        <dbReference type="Proteomes" id="UP000644588"/>
    </source>
</evidence>
<dbReference type="RefSeq" id="WP_194265072.1">
    <property type="nucleotide sequence ID" value="NZ_JABCQF010000007.1"/>
</dbReference>
<sequence>MSHDNIRAATISSAPTMSSREIAELTGKRHDNVVRDIEKMLKDVGEGLLNFEDTYRNEQNGQEYRCYNLTQDLTYNLILGYDAARRLKVVRRWMELEKGAALTPTPSRKRKPAFDVAYRRLLSVASTLPHVDENQRCLMAARGTHELTGINPLELMGATSIAAPDAENYLTPTQIGEEIGMSARSVNLTLIHQGYQVKVDSSAVGSSYEPTEKGKEVSRFFDTTRRNGKGSQQQLKWSPRMVSVLRPFAKKPEPVCHERAGHQAGRTHHRRGHGEWRNAVLRRNRL</sequence>
<evidence type="ECO:0000256" key="1">
    <source>
        <dbReference type="SAM" id="MobiDB-lite"/>
    </source>
</evidence>
<dbReference type="NCBIfam" id="TIGR02681">
    <property type="entry name" value="phage_pRha"/>
    <property type="match status" value="1"/>
</dbReference>
<dbReference type="InterPro" id="IPR014054">
    <property type="entry name" value="Phage_regulatory_Rha"/>
</dbReference>
<comment type="caution">
    <text evidence="2">The sequence shown here is derived from an EMBL/GenBank/DDBJ whole genome shotgun (WGS) entry which is preliminary data.</text>
</comment>
<feature type="region of interest" description="Disordered" evidence="1">
    <location>
        <begin position="205"/>
        <end position="234"/>
    </location>
</feature>
<dbReference type="Pfam" id="PF09669">
    <property type="entry name" value="Phage_pRha"/>
    <property type="match status" value="1"/>
</dbReference>
<feature type="compositionally biased region" description="Basic and acidic residues" evidence="1">
    <location>
        <begin position="210"/>
        <end position="225"/>
    </location>
</feature>
<dbReference type="EMBL" id="JABCQF010000007">
    <property type="protein sequence ID" value="MBF0883336.1"/>
    <property type="molecule type" value="Genomic_DNA"/>
</dbReference>
<reference evidence="2" key="2">
    <citation type="submission" date="2020-11" db="EMBL/GenBank/DDBJ databases">
        <title>Description of novel Gluconobacter species.</title>
        <authorList>
            <person name="Cleenwerck I."/>
            <person name="Cnockaert M."/>
            <person name="Borremans W."/>
            <person name="Wieme A.D."/>
            <person name="De Vuyst L."/>
            <person name="Vandamme P."/>
        </authorList>
    </citation>
    <scope>NUCLEOTIDE SEQUENCE</scope>
    <source>
        <strain evidence="2">R-71646</strain>
    </source>
</reference>
<keyword evidence="3" id="KW-1185">Reference proteome</keyword>
<organism evidence="2 3">
    <name type="scientific">Gluconobacter potus</name>
    <dbReference type="NCBI Taxonomy" id="2724927"/>
    <lineage>
        <taxon>Bacteria</taxon>
        <taxon>Pseudomonadati</taxon>
        <taxon>Pseudomonadota</taxon>
        <taxon>Alphaproteobacteria</taxon>
        <taxon>Acetobacterales</taxon>
        <taxon>Acetobacteraceae</taxon>
        <taxon>Gluconobacter</taxon>
    </lineage>
</organism>
<accession>A0ABR9YNF9</accession>